<keyword evidence="2" id="KW-0472">Membrane</keyword>
<evidence type="ECO:0000313" key="3">
    <source>
        <dbReference type="EMBL" id="TSC94941.1"/>
    </source>
</evidence>
<reference evidence="3 4" key="1">
    <citation type="submission" date="2017-07" db="EMBL/GenBank/DDBJ databases">
        <title>Mechanisms for carbon and nitrogen cycling indicate functional differentiation within the Candidate Phyla Radiation.</title>
        <authorList>
            <person name="Danczak R.E."/>
            <person name="Johnston M.D."/>
            <person name="Kenah C."/>
            <person name="Slattery M."/>
            <person name="Wrighton K.C."/>
            <person name="Wilkins M.J."/>
        </authorList>
    </citation>
    <scope>NUCLEOTIDE SEQUENCE [LARGE SCALE GENOMIC DNA]</scope>
    <source>
        <strain evidence="3">Athens1014_28</strain>
    </source>
</reference>
<dbReference type="EMBL" id="VMGN01000003">
    <property type="protein sequence ID" value="TSC94941.1"/>
    <property type="molecule type" value="Genomic_DNA"/>
</dbReference>
<evidence type="ECO:0000256" key="2">
    <source>
        <dbReference type="SAM" id="Phobius"/>
    </source>
</evidence>
<sequence length="209" mass="22575">MSGFWKVFITAFVSTIIVGGVTFYFMNQKLTADNKDKDAKITDLTKQVADLKATSTTSVSTTTPATTDATADWKTYTSTKYGYSFKYPNNTAISSVSTEDTTVLNSGGTDGHWLIQFSGEVSSMTLESYKNDQVSGKIFGEATQILINGITAYEGVDQGMVNNYAMIVGNGSGFVKIVFDTGNVDGLAKNKAALTTIQKQILSTFQFTK</sequence>
<protein>
    <submittedName>
        <fullName evidence="3">Uncharacterized protein</fullName>
    </submittedName>
</protein>
<feature type="transmembrane region" description="Helical" evidence="2">
    <location>
        <begin position="7"/>
        <end position="26"/>
    </location>
</feature>
<keyword evidence="1" id="KW-0175">Coiled coil</keyword>
<keyword evidence="2" id="KW-0812">Transmembrane</keyword>
<accession>A0A554LPY3</accession>
<evidence type="ECO:0000256" key="1">
    <source>
        <dbReference type="SAM" id="Coils"/>
    </source>
</evidence>
<name>A0A554LPY3_9BACT</name>
<dbReference type="AlphaFoldDB" id="A0A554LPY3"/>
<keyword evidence="2" id="KW-1133">Transmembrane helix</keyword>
<feature type="coiled-coil region" evidence="1">
    <location>
        <begin position="27"/>
        <end position="54"/>
    </location>
</feature>
<organism evidence="3 4">
    <name type="scientific">Candidatus Berkelbacteria bacterium Athens1014_28</name>
    <dbReference type="NCBI Taxonomy" id="2017145"/>
    <lineage>
        <taxon>Bacteria</taxon>
        <taxon>Candidatus Berkelbacteria</taxon>
    </lineage>
</organism>
<evidence type="ECO:0000313" key="4">
    <source>
        <dbReference type="Proteomes" id="UP000316495"/>
    </source>
</evidence>
<proteinExistence type="predicted"/>
<dbReference type="Proteomes" id="UP000316495">
    <property type="component" value="Unassembled WGS sequence"/>
</dbReference>
<gene>
    <name evidence="3" type="ORF">Athens101428_66</name>
</gene>
<comment type="caution">
    <text evidence="3">The sequence shown here is derived from an EMBL/GenBank/DDBJ whole genome shotgun (WGS) entry which is preliminary data.</text>
</comment>